<evidence type="ECO:0000256" key="1">
    <source>
        <dbReference type="SAM" id="Phobius"/>
    </source>
</evidence>
<dbReference type="AlphaFoldDB" id="A0AB37BPD1"/>
<dbReference type="EMBL" id="CSUW01000016">
    <property type="protein sequence ID" value="CPT67430.1"/>
    <property type="molecule type" value="Genomic_DNA"/>
</dbReference>
<dbReference type="Proteomes" id="UP000038487">
    <property type="component" value="Unassembled WGS sequence"/>
</dbReference>
<evidence type="ECO:0000313" key="3">
    <source>
        <dbReference type="Proteomes" id="UP000038487"/>
    </source>
</evidence>
<reference evidence="2 3" key="1">
    <citation type="submission" date="2015-03" db="EMBL/GenBank/DDBJ databases">
        <authorList>
            <consortium name="Pathogen Informatics"/>
            <person name="Murphy D."/>
        </authorList>
    </citation>
    <scope>NUCLEOTIDE SEQUENCE [LARGE SCALE GENOMIC DNA]</scope>
    <source>
        <strain evidence="2 3">PAP036</strain>
    </source>
</reference>
<keyword evidence="1" id="KW-0812">Transmembrane</keyword>
<proteinExistence type="predicted"/>
<keyword evidence="1" id="KW-1133">Transmembrane helix</keyword>
<keyword evidence="1" id="KW-0472">Membrane</keyword>
<comment type="caution">
    <text evidence="2">The sequence shown here is derived from an EMBL/GenBank/DDBJ whole genome shotgun (WGS) entry which is preliminary data.</text>
</comment>
<name>A0AB37BPD1_9MYCO</name>
<sequence>MGADSWMDLAALTIAAVGGWGTAYITSHFSSRKHVTAVNKSVDAVEAKLAGVEEQVVNSHETNLRDDVDRAVRGVEYLVDRFADAMRDLRGIREEMSDLRKEVGGLHGDVREQNRRHTALYDRVTDLEDRRP</sequence>
<evidence type="ECO:0000313" key="2">
    <source>
        <dbReference type="EMBL" id="CPT67430.1"/>
    </source>
</evidence>
<feature type="transmembrane region" description="Helical" evidence="1">
    <location>
        <begin position="6"/>
        <end position="25"/>
    </location>
</feature>
<accession>A0AB37BPD1</accession>
<gene>
    <name evidence="2" type="ORF">ERS075527_05146</name>
</gene>
<protein>
    <submittedName>
        <fullName evidence="2">Protein of uncharacterized function (DUF2746)</fullName>
    </submittedName>
</protein>
<dbReference type="RefSeq" id="WP_052536682.1">
    <property type="nucleotide sequence ID" value="NZ_CP014951.1"/>
</dbReference>
<organism evidence="2 3">
    <name type="scientific">Mycobacteroides abscessus</name>
    <dbReference type="NCBI Taxonomy" id="36809"/>
    <lineage>
        <taxon>Bacteria</taxon>
        <taxon>Bacillati</taxon>
        <taxon>Actinomycetota</taxon>
        <taxon>Actinomycetes</taxon>
        <taxon>Mycobacteriales</taxon>
        <taxon>Mycobacteriaceae</taxon>
        <taxon>Mycobacteroides</taxon>
    </lineage>
</organism>